<proteinExistence type="predicted"/>
<dbReference type="EMBL" id="QZKI01000142">
    <property type="protein sequence ID" value="RJP64267.1"/>
    <property type="molecule type" value="Genomic_DNA"/>
</dbReference>
<dbReference type="InterPro" id="IPR000182">
    <property type="entry name" value="GNAT_dom"/>
</dbReference>
<gene>
    <name evidence="2" type="ORF">C4532_19415</name>
</gene>
<dbReference type="Gene3D" id="3.40.630.30">
    <property type="match status" value="1"/>
</dbReference>
<dbReference type="Proteomes" id="UP000285961">
    <property type="component" value="Unassembled WGS sequence"/>
</dbReference>
<protein>
    <submittedName>
        <fullName evidence="2">GNAT family N-acetyltransferase</fullName>
    </submittedName>
</protein>
<evidence type="ECO:0000313" key="2">
    <source>
        <dbReference type="EMBL" id="RJP64267.1"/>
    </source>
</evidence>
<evidence type="ECO:0000313" key="3">
    <source>
        <dbReference type="Proteomes" id="UP000285961"/>
    </source>
</evidence>
<dbReference type="InterPro" id="IPR016181">
    <property type="entry name" value="Acyl_CoA_acyltransferase"/>
</dbReference>
<keyword evidence="2" id="KW-0808">Transferase</keyword>
<dbReference type="Pfam" id="PF00583">
    <property type="entry name" value="Acetyltransf_1"/>
    <property type="match status" value="1"/>
</dbReference>
<organism evidence="2 3">
    <name type="scientific">Candidatus Abyssobacteria bacterium SURF_17</name>
    <dbReference type="NCBI Taxonomy" id="2093361"/>
    <lineage>
        <taxon>Bacteria</taxon>
        <taxon>Pseudomonadati</taxon>
        <taxon>Candidatus Hydrogenedentota</taxon>
        <taxon>Candidatus Abyssobacteria</taxon>
    </lineage>
</organism>
<dbReference type="PROSITE" id="PS51186">
    <property type="entry name" value="GNAT"/>
    <property type="match status" value="1"/>
</dbReference>
<reference evidence="2 3" key="1">
    <citation type="journal article" date="2017" name="ISME J.">
        <title>Energy and carbon metabolisms in a deep terrestrial subsurface fluid microbial community.</title>
        <authorList>
            <person name="Momper L."/>
            <person name="Jungbluth S.P."/>
            <person name="Lee M.D."/>
            <person name="Amend J.P."/>
        </authorList>
    </citation>
    <scope>NUCLEOTIDE SEQUENCE [LARGE SCALE GENOMIC DNA]</scope>
    <source>
        <strain evidence="2">SURF_17</strain>
    </source>
</reference>
<sequence length="260" mass="29415">MATHLRELVLNEARAFAVFANGRLHDHRFAVSLVCEELLDNRYNRAHVIEPANLTGESLEEISRDFHSVRVPLRLDLFLPIPPETQSLLERRQFDLTEDHASEMVLGKSATELRRNRAVRLERLPPHLVNTFSTLMLKAYDTPPDLIPTLASTFRHTIPRALNHKGVILYLASLESEPVGTLYVFSQGGVGGVYNLAVALHARRQGVATTLMLQAIEDSLTAGNHTLCLQTRVGSFQERFFERLGFHTIARRKRAVRRHA</sequence>
<dbReference type="GO" id="GO:0016747">
    <property type="term" value="F:acyltransferase activity, transferring groups other than amino-acyl groups"/>
    <property type="evidence" value="ECO:0007669"/>
    <property type="project" value="InterPro"/>
</dbReference>
<dbReference type="SUPFAM" id="SSF55729">
    <property type="entry name" value="Acyl-CoA N-acyltransferases (Nat)"/>
    <property type="match status" value="1"/>
</dbReference>
<name>A0A419ENF2_9BACT</name>
<dbReference type="AlphaFoldDB" id="A0A419ENF2"/>
<feature type="domain" description="N-acetyltransferase" evidence="1">
    <location>
        <begin position="119"/>
        <end position="260"/>
    </location>
</feature>
<dbReference type="CDD" id="cd04301">
    <property type="entry name" value="NAT_SF"/>
    <property type="match status" value="1"/>
</dbReference>
<evidence type="ECO:0000259" key="1">
    <source>
        <dbReference type="PROSITE" id="PS51186"/>
    </source>
</evidence>
<comment type="caution">
    <text evidence="2">The sequence shown here is derived from an EMBL/GenBank/DDBJ whole genome shotgun (WGS) entry which is preliminary data.</text>
</comment>
<accession>A0A419ENF2</accession>